<organism evidence="1 2">
    <name type="scientific">Phaseolus angularis</name>
    <name type="common">Azuki bean</name>
    <name type="synonym">Vigna angularis</name>
    <dbReference type="NCBI Taxonomy" id="3914"/>
    <lineage>
        <taxon>Eukaryota</taxon>
        <taxon>Viridiplantae</taxon>
        <taxon>Streptophyta</taxon>
        <taxon>Embryophyta</taxon>
        <taxon>Tracheophyta</taxon>
        <taxon>Spermatophyta</taxon>
        <taxon>Magnoliopsida</taxon>
        <taxon>eudicotyledons</taxon>
        <taxon>Gunneridae</taxon>
        <taxon>Pentapetalae</taxon>
        <taxon>rosids</taxon>
        <taxon>fabids</taxon>
        <taxon>Fabales</taxon>
        <taxon>Fabaceae</taxon>
        <taxon>Papilionoideae</taxon>
        <taxon>50 kb inversion clade</taxon>
        <taxon>NPAAA clade</taxon>
        <taxon>indigoferoid/millettioid clade</taxon>
        <taxon>Phaseoleae</taxon>
        <taxon>Vigna</taxon>
    </lineage>
</organism>
<reference evidence="2" key="1">
    <citation type="journal article" date="2015" name="Proc. Natl. Acad. Sci. U.S.A.">
        <title>Genome sequencing of adzuki bean (Vigna angularis) provides insight into high starch and low fat accumulation and domestication.</title>
        <authorList>
            <person name="Yang K."/>
            <person name="Tian Z."/>
            <person name="Chen C."/>
            <person name="Luo L."/>
            <person name="Zhao B."/>
            <person name="Wang Z."/>
            <person name="Yu L."/>
            <person name="Li Y."/>
            <person name="Sun Y."/>
            <person name="Li W."/>
            <person name="Chen Y."/>
            <person name="Li Y."/>
            <person name="Zhang Y."/>
            <person name="Ai D."/>
            <person name="Zhao J."/>
            <person name="Shang C."/>
            <person name="Ma Y."/>
            <person name="Wu B."/>
            <person name="Wang M."/>
            <person name="Gao L."/>
            <person name="Sun D."/>
            <person name="Zhang P."/>
            <person name="Guo F."/>
            <person name="Wang W."/>
            <person name="Li Y."/>
            <person name="Wang J."/>
            <person name="Varshney R.K."/>
            <person name="Wang J."/>
            <person name="Ling H.Q."/>
            <person name="Wan P."/>
        </authorList>
    </citation>
    <scope>NUCLEOTIDE SEQUENCE</scope>
    <source>
        <strain evidence="2">cv. Jingnong 6</strain>
    </source>
</reference>
<dbReference type="EMBL" id="CM003373">
    <property type="protein sequence ID" value="KOM37824.1"/>
    <property type="molecule type" value="Genomic_DNA"/>
</dbReference>
<gene>
    <name evidence="1" type="ORF">LR48_Vigan03g120600</name>
</gene>
<proteinExistence type="predicted"/>
<protein>
    <submittedName>
        <fullName evidence="1">Uncharacterized protein</fullName>
    </submittedName>
</protein>
<evidence type="ECO:0000313" key="2">
    <source>
        <dbReference type="Proteomes" id="UP000053144"/>
    </source>
</evidence>
<accession>A0A0L9U5X3</accession>
<dbReference type="Proteomes" id="UP000053144">
    <property type="component" value="Chromosome 3"/>
</dbReference>
<dbReference type="AlphaFoldDB" id="A0A0L9U5X3"/>
<evidence type="ECO:0000313" key="1">
    <source>
        <dbReference type="EMBL" id="KOM37824.1"/>
    </source>
</evidence>
<sequence length="183" mass="19733">MVGGIDGVTMGEEAEGEGGEDLVLVKTSPRGLSNHHVGYLDKTHQTLNFSAQCHAGKDICGEAPYGHIERTSGGGAIAAVQVVIVKDRYLPLLPKVTTNQSKLECTNGIHKLKLSPSWLVEAIVRRCEALTVVGSIVLRFRGGAFGLHRVVCRVSNHNKVGDSRFEGCERVRYTGSNSYNSES</sequence>
<dbReference type="Gramene" id="KOM37824">
    <property type="protein sequence ID" value="KOM37824"/>
    <property type="gene ID" value="LR48_Vigan03g120600"/>
</dbReference>
<name>A0A0L9U5X3_PHAAN</name>